<dbReference type="PROSITE" id="PS00138">
    <property type="entry name" value="SUBTILASE_SER"/>
    <property type="match status" value="1"/>
</dbReference>
<feature type="chain" id="PRO_5019792196" evidence="7">
    <location>
        <begin position="29"/>
        <end position="525"/>
    </location>
</feature>
<dbReference type="PANTHER" id="PTHR43806">
    <property type="entry name" value="PEPTIDASE S8"/>
    <property type="match status" value="1"/>
</dbReference>
<comment type="caution">
    <text evidence="9">The sequence shown here is derived from an EMBL/GenBank/DDBJ whole genome shotgun (WGS) entry which is preliminary data.</text>
</comment>
<dbReference type="PRINTS" id="PR00723">
    <property type="entry name" value="SUBTILISIN"/>
</dbReference>
<dbReference type="SUPFAM" id="SSF54897">
    <property type="entry name" value="Protease propeptides/inhibitors"/>
    <property type="match status" value="1"/>
</dbReference>
<evidence type="ECO:0000256" key="1">
    <source>
        <dbReference type="ARBA" id="ARBA00011073"/>
    </source>
</evidence>
<organism evidence="9 10">
    <name type="scientific">Saccharothrix variisporea</name>
    <dbReference type="NCBI Taxonomy" id="543527"/>
    <lineage>
        <taxon>Bacteria</taxon>
        <taxon>Bacillati</taxon>
        <taxon>Actinomycetota</taxon>
        <taxon>Actinomycetes</taxon>
        <taxon>Pseudonocardiales</taxon>
        <taxon>Pseudonocardiaceae</taxon>
        <taxon>Saccharothrix</taxon>
    </lineage>
</organism>
<protein>
    <submittedName>
        <fullName evidence="9">Peptidase inhibitor I9</fullName>
    </submittedName>
</protein>
<dbReference type="InterPro" id="IPR050131">
    <property type="entry name" value="Peptidase_S8_subtilisin-like"/>
</dbReference>
<dbReference type="CDD" id="cd04077">
    <property type="entry name" value="Peptidases_S8_PCSK9_ProteinaseK_like"/>
    <property type="match status" value="1"/>
</dbReference>
<evidence type="ECO:0000256" key="6">
    <source>
        <dbReference type="RuleBase" id="RU003355"/>
    </source>
</evidence>
<feature type="active site" description="Charge relay system" evidence="5">
    <location>
        <position position="190"/>
    </location>
</feature>
<dbReference type="PANTHER" id="PTHR43806:SF11">
    <property type="entry name" value="CEREVISIN-RELATED"/>
    <property type="match status" value="1"/>
</dbReference>
<dbReference type="InterPro" id="IPR015500">
    <property type="entry name" value="Peptidase_S8_subtilisin-rel"/>
</dbReference>
<keyword evidence="2 5" id="KW-0645">Protease</keyword>
<dbReference type="FunFam" id="3.40.50.200:FF:000014">
    <property type="entry name" value="Proteinase K"/>
    <property type="match status" value="1"/>
</dbReference>
<dbReference type="Gene3D" id="2.60.120.260">
    <property type="entry name" value="Galactose-binding domain-like"/>
    <property type="match status" value="1"/>
</dbReference>
<keyword evidence="4 5" id="KW-0720">Serine protease</keyword>
<gene>
    <name evidence="9" type="ORF">DFJ66_2525</name>
</gene>
<dbReference type="InterPro" id="IPR002884">
    <property type="entry name" value="P_dom"/>
</dbReference>
<keyword evidence="3 5" id="KW-0378">Hydrolase</keyword>
<dbReference type="Pfam" id="PF05922">
    <property type="entry name" value="Inhibitor_I9"/>
    <property type="match status" value="1"/>
</dbReference>
<sequence>MRAFAQGRSVVAVLALVVLGGQAVPAQAAEGEVVKSAGAEIVEGRYIVSLRPGVHTTSGADAVVARHGGRVEKVYGAALNGFLLSATERQARRLAADPRVERVEADAVVHGTGVRENPIWNLDRIDQRSTVLDSAYEYPEPGGQGVTVYVMDTGVRTTHEEFQGRASLGYDAIKDGRPTPNGDDCSTSGHGTHVAATIGGATFGVAPKVSIKSVRVLSCENSGTVSQIIDGVNWVTAETARPAVVNMSLGGSSSTLENDAIKRSIASGITYVVAAGNRDSNACSYSPASVPEAVTVGASNPVEERATGWKGTGLDTGSNYGSCLDLFAPGESIKSAHNATDQATVVLRGTSMASPHVAGAAALLLSQSPASTPAQIAKALTDRSTPNILKASTLGTGSPNKFLYTGPLAVPVCTVSNDARQPVPDLASVESVIEVTSCGRKVATTAKVRVRAQHPFRGDLSVTLKAPNGTEVALKNADAGDQAVDLDQEYPLSLSTLDANGTWRLVVRDNFGLDEGALLGWTLSL</sequence>
<name>A0A495X825_9PSEU</name>
<evidence type="ECO:0000259" key="8">
    <source>
        <dbReference type="PROSITE" id="PS51829"/>
    </source>
</evidence>
<keyword evidence="7" id="KW-0732">Signal</keyword>
<feature type="domain" description="P/Homo B" evidence="8">
    <location>
        <begin position="405"/>
        <end position="525"/>
    </location>
</feature>
<dbReference type="InterPro" id="IPR023827">
    <property type="entry name" value="Peptidase_S8_Asp-AS"/>
</dbReference>
<dbReference type="SUPFAM" id="SSF52743">
    <property type="entry name" value="Subtilisin-like"/>
    <property type="match status" value="1"/>
</dbReference>
<dbReference type="RefSeq" id="WP_170199320.1">
    <property type="nucleotide sequence ID" value="NZ_JBIUBA010000002.1"/>
</dbReference>
<accession>A0A495X825</accession>
<feature type="active site" description="Charge relay system" evidence="5">
    <location>
        <position position="152"/>
    </location>
</feature>
<dbReference type="Gene3D" id="3.40.50.200">
    <property type="entry name" value="Peptidase S8/S53 domain"/>
    <property type="match status" value="1"/>
</dbReference>
<dbReference type="InterPro" id="IPR000209">
    <property type="entry name" value="Peptidase_S8/S53_dom"/>
</dbReference>
<dbReference type="Pfam" id="PF00082">
    <property type="entry name" value="Peptidase_S8"/>
    <property type="match status" value="1"/>
</dbReference>
<dbReference type="InterPro" id="IPR023828">
    <property type="entry name" value="Peptidase_S8_Ser-AS"/>
</dbReference>
<dbReference type="AlphaFoldDB" id="A0A495X825"/>
<dbReference type="InterPro" id="IPR037045">
    <property type="entry name" value="S8pro/Inhibitor_I9_sf"/>
</dbReference>
<dbReference type="GO" id="GO:0006508">
    <property type="term" value="P:proteolysis"/>
    <property type="evidence" value="ECO:0007669"/>
    <property type="project" value="UniProtKB-KW"/>
</dbReference>
<dbReference type="InterPro" id="IPR008979">
    <property type="entry name" value="Galactose-bd-like_sf"/>
</dbReference>
<dbReference type="PROSITE" id="PS51829">
    <property type="entry name" value="P_HOMO_B"/>
    <property type="match status" value="1"/>
</dbReference>
<feature type="signal peptide" evidence="7">
    <location>
        <begin position="1"/>
        <end position="28"/>
    </location>
</feature>
<proteinExistence type="inferred from homology"/>
<dbReference type="Pfam" id="PF01483">
    <property type="entry name" value="P_proprotein"/>
    <property type="match status" value="1"/>
</dbReference>
<evidence type="ECO:0000256" key="3">
    <source>
        <dbReference type="ARBA" id="ARBA00022801"/>
    </source>
</evidence>
<dbReference type="EMBL" id="RBXR01000001">
    <property type="protein sequence ID" value="RKT69315.1"/>
    <property type="molecule type" value="Genomic_DNA"/>
</dbReference>
<feature type="active site" description="Charge relay system" evidence="5">
    <location>
        <position position="351"/>
    </location>
</feature>
<dbReference type="PROSITE" id="PS51892">
    <property type="entry name" value="SUBTILASE"/>
    <property type="match status" value="1"/>
</dbReference>
<evidence type="ECO:0000256" key="4">
    <source>
        <dbReference type="ARBA" id="ARBA00022825"/>
    </source>
</evidence>
<dbReference type="SUPFAM" id="SSF49785">
    <property type="entry name" value="Galactose-binding domain-like"/>
    <property type="match status" value="1"/>
</dbReference>
<dbReference type="InterPro" id="IPR036852">
    <property type="entry name" value="Peptidase_S8/S53_dom_sf"/>
</dbReference>
<dbReference type="GO" id="GO:0004252">
    <property type="term" value="F:serine-type endopeptidase activity"/>
    <property type="evidence" value="ECO:0007669"/>
    <property type="project" value="UniProtKB-UniRule"/>
</dbReference>
<evidence type="ECO:0000313" key="9">
    <source>
        <dbReference type="EMBL" id="RKT69315.1"/>
    </source>
</evidence>
<dbReference type="InterPro" id="IPR010259">
    <property type="entry name" value="S8pro/Inhibitor_I9"/>
</dbReference>
<dbReference type="GO" id="GO:0005615">
    <property type="term" value="C:extracellular space"/>
    <property type="evidence" value="ECO:0007669"/>
    <property type="project" value="TreeGrafter"/>
</dbReference>
<reference evidence="9 10" key="1">
    <citation type="submission" date="2018-10" db="EMBL/GenBank/DDBJ databases">
        <title>Sequencing the genomes of 1000 actinobacteria strains.</title>
        <authorList>
            <person name="Klenk H.-P."/>
        </authorList>
    </citation>
    <scope>NUCLEOTIDE SEQUENCE [LARGE SCALE GENOMIC DNA]</scope>
    <source>
        <strain evidence="9 10">DSM 43911</strain>
    </source>
</reference>
<evidence type="ECO:0000256" key="5">
    <source>
        <dbReference type="PROSITE-ProRule" id="PRU01240"/>
    </source>
</evidence>
<evidence type="ECO:0000256" key="7">
    <source>
        <dbReference type="SAM" id="SignalP"/>
    </source>
</evidence>
<evidence type="ECO:0000256" key="2">
    <source>
        <dbReference type="ARBA" id="ARBA00022670"/>
    </source>
</evidence>
<dbReference type="Gene3D" id="3.30.70.80">
    <property type="entry name" value="Peptidase S8 propeptide/proteinase inhibitor I9"/>
    <property type="match status" value="1"/>
</dbReference>
<dbReference type="InterPro" id="IPR034193">
    <property type="entry name" value="PCSK9_ProteinaseK-like"/>
</dbReference>
<evidence type="ECO:0000313" key="10">
    <source>
        <dbReference type="Proteomes" id="UP000272729"/>
    </source>
</evidence>
<keyword evidence="10" id="KW-1185">Reference proteome</keyword>
<comment type="similarity">
    <text evidence="1 5 6">Belongs to the peptidase S8 family.</text>
</comment>
<dbReference type="PROSITE" id="PS00136">
    <property type="entry name" value="SUBTILASE_ASP"/>
    <property type="match status" value="1"/>
</dbReference>
<dbReference type="Proteomes" id="UP000272729">
    <property type="component" value="Unassembled WGS sequence"/>
</dbReference>